<feature type="transmembrane region" description="Helical" evidence="6">
    <location>
        <begin position="125"/>
        <end position="144"/>
    </location>
</feature>
<comment type="similarity">
    <text evidence="2">Belongs to the unc-93 family.</text>
</comment>
<dbReference type="PANTHER" id="PTHR23294">
    <property type="entry name" value="ET TRANSLATION PRODUCT-RELATED"/>
    <property type="match status" value="1"/>
</dbReference>
<keyword evidence="5 6" id="KW-0472">Membrane</keyword>
<dbReference type="Proteomes" id="UP000230423">
    <property type="component" value="Unassembled WGS sequence"/>
</dbReference>
<dbReference type="EMBL" id="KZ345575">
    <property type="protein sequence ID" value="PIO72889.1"/>
    <property type="molecule type" value="Genomic_DNA"/>
</dbReference>
<protein>
    <submittedName>
        <fullName evidence="7">Uncharacterized protein</fullName>
    </submittedName>
</protein>
<feature type="transmembrane region" description="Helical" evidence="6">
    <location>
        <begin position="21"/>
        <end position="45"/>
    </location>
</feature>
<name>A0A2G9URJ5_TELCI</name>
<keyword evidence="8" id="KW-1185">Reference proteome</keyword>
<dbReference type="InterPro" id="IPR010291">
    <property type="entry name" value="Ion_channel_UNC-93"/>
</dbReference>
<evidence type="ECO:0000256" key="1">
    <source>
        <dbReference type="ARBA" id="ARBA00004141"/>
    </source>
</evidence>
<keyword evidence="3 6" id="KW-0812">Transmembrane</keyword>
<dbReference type="AlphaFoldDB" id="A0A2G9URJ5"/>
<evidence type="ECO:0000256" key="4">
    <source>
        <dbReference type="ARBA" id="ARBA00022989"/>
    </source>
</evidence>
<keyword evidence="4 6" id="KW-1133">Transmembrane helix</keyword>
<evidence type="ECO:0000256" key="3">
    <source>
        <dbReference type="ARBA" id="ARBA00022692"/>
    </source>
</evidence>
<feature type="transmembrane region" description="Helical" evidence="6">
    <location>
        <begin position="57"/>
        <end position="78"/>
    </location>
</feature>
<accession>A0A2G9URJ5</accession>
<dbReference type="InterPro" id="IPR036259">
    <property type="entry name" value="MFS_trans_sf"/>
</dbReference>
<feature type="transmembrane region" description="Helical" evidence="6">
    <location>
        <begin position="99"/>
        <end position="119"/>
    </location>
</feature>
<evidence type="ECO:0000313" key="7">
    <source>
        <dbReference type="EMBL" id="PIO72889.1"/>
    </source>
</evidence>
<evidence type="ECO:0000256" key="5">
    <source>
        <dbReference type="ARBA" id="ARBA00023136"/>
    </source>
</evidence>
<comment type="subcellular location">
    <subcellularLocation>
        <location evidence="1">Membrane</location>
        <topology evidence="1">Multi-pass membrane protein</topology>
    </subcellularLocation>
</comment>
<dbReference type="PANTHER" id="PTHR23294:SF18">
    <property type="entry name" value="UNC93-LIKE PROTEIN MFSD11"/>
    <property type="match status" value="1"/>
</dbReference>
<dbReference type="SUPFAM" id="SSF103473">
    <property type="entry name" value="MFS general substrate transporter"/>
    <property type="match status" value="1"/>
</dbReference>
<evidence type="ECO:0000313" key="8">
    <source>
        <dbReference type="Proteomes" id="UP000230423"/>
    </source>
</evidence>
<gene>
    <name evidence="7" type="ORF">TELCIR_05162</name>
</gene>
<proteinExistence type="inferred from homology"/>
<sequence>MGTGFALGVIISTMSKRIKDFGLEPTMFIGFGLTTGIMMVILASVPTWATVRPTDDPAWIIQPTVLLSTMIAFFIGMGDSCINNLRNVICALALPDKRAQAFAISKFYQALAGAILMFFSPYLSIPHYTVILFCTVSLSTICFVRTTGKMRRNESRTIKIRPLDDSSADKF</sequence>
<dbReference type="GO" id="GO:0016020">
    <property type="term" value="C:membrane"/>
    <property type="evidence" value="ECO:0007669"/>
    <property type="project" value="UniProtKB-SubCell"/>
</dbReference>
<dbReference type="InterPro" id="IPR051617">
    <property type="entry name" value="UNC-93-like_regulator"/>
</dbReference>
<organism evidence="7 8">
    <name type="scientific">Teladorsagia circumcincta</name>
    <name type="common">Brown stomach worm</name>
    <name type="synonym">Ostertagia circumcincta</name>
    <dbReference type="NCBI Taxonomy" id="45464"/>
    <lineage>
        <taxon>Eukaryota</taxon>
        <taxon>Metazoa</taxon>
        <taxon>Ecdysozoa</taxon>
        <taxon>Nematoda</taxon>
        <taxon>Chromadorea</taxon>
        <taxon>Rhabditida</taxon>
        <taxon>Rhabditina</taxon>
        <taxon>Rhabditomorpha</taxon>
        <taxon>Strongyloidea</taxon>
        <taxon>Trichostrongylidae</taxon>
        <taxon>Teladorsagia</taxon>
    </lineage>
</organism>
<dbReference type="Pfam" id="PF05978">
    <property type="entry name" value="UNC-93"/>
    <property type="match status" value="1"/>
</dbReference>
<reference evidence="7 8" key="1">
    <citation type="submission" date="2015-09" db="EMBL/GenBank/DDBJ databases">
        <title>Draft genome of the parasitic nematode Teladorsagia circumcincta isolate WARC Sus (inbred).</title>
        <authorList>
            <person name="Mitreva M."/>
        </authorList>
    </citation>
    <scope>NUCLEOTIDE SEQUENCE [LARGE SCALE GENOMIC DNA]</scope>
    <source>
        <strain evidence="7 8">S</strain>
    </source>
</reference>
<evidence type="ECO:0000256" key="2">
    <source>
        <dbReference type="ARBA" id="ARBA00009172"/>
    </source>
</evidence>
<dbReference type="OrthoDB" id="5868289at2759"/>
<evidence type="ECO:0000256" key="6">
    <source>
        <dbReference type="SAM" id="Phobius"/>
    </source>
</evidence>